<reference evidence="2 5" key="1">
    <citation type="submission" date="2017-01" db="EMBL/GenBank/DDBJ databases">
        <authorList>
            <person name="Wolfgang W.J."/>
            <person name="Cole J."/>
            <person name="Wroblewski D."/>
            <person name="Mcginnis J."/>
            <person name="Musser K.A."/>
        </authorList>
    </citation>
    <scope>NUCLEOTIDE SEQUENCE [LARGE SCALE GENOMIC DNA]</scope>
    <source>
        <strain evidence="2 5">DSM 21643</strain>
    </source>
</reference>
<evidence type="ECO:0000259" key="1">
    <source>
        <dbReference type="Pfam" id="PF22302"/>
    </source>
</evidence>
<gene>
    <name evidence="2" type="ORF">BWD10_09670</name>
    <name evidence="4" type="ORF">NCTC12229_02210</name>
    <name evidence="3" type="ORF">SAMEA4504057_00066</name>
</gene>
<dbReference type="RefSeq" id="WP_085364189.1">
    <property type="nucleotide sequence ID" value="NZ_LT906434.1"/>
</dbReference>
<dbReference type="EMBL" id="LT906434">
    <property type="protein sequence ID" value="SNU78598.1"/>
    <property type="molecule type" value="Genomic_DNA"/>
</dbReference>
<dbReference type="OrthoDB" id="4570917at2"/>
<evidence type="ECO:0000313" key="4">
    <source>
        <dbReference type="EMBL" id="SUA48796.1"/>
    </source>
</evidence>
<dbReference type="EMBL" id="UGRS01000003">
    <property type="protein sequence ID" value="SUA48796.1"/>
    <property type="molecule type" value="Genomic_DNA"/>
</dbReference>
<feature type="domain" description="DUF6968" evidence="1">
    <location>
        <begin position="12"/>
        <end position="80"/>
    </location>
</feature>
<evidence type="ECO:0000313" key="3">
    <source>
        <dbReference type="EMBL" id="SNU78598.1"/>
    </source>
</evidence>
<dbReference type="AlphaFoldDB" id="A0A1X3CNU0"/>
<dbReference type="Proteomes" id="UP000215033">
    <property type="component" value="Chromosome 1"/>
</dbReference>
<name>A0A1X3CNU0_9NEIS</name>
<proteinExistence type="predicted"/>
<sequence>MTHKLTSDTAIARRSFEVVGRPGEKVDIFIGKPEQLHEEEWICPYRIVGAGKDINFQIHGYDSVQVLQLIWKVIDGALIGADLELLLDGQKFPGFTEEY</sequence>
<dbReference type="STRING" id="326523.BWD10_09670"/>
<protein>
    <recommendedName>
        <fullName evidence="1">DUF6968 domain-containing protein</fullName>
    </recommendedName>
</protein>
<organism evidence="3 6">
    <name type="scientific">Neisseria zoodegmatis</name>
    <dbReference type="NCBI Taxonomy" id="326523"/>
    <lineage>
        <taxon>Bacteria</taxon>
        <taxon>Pseudomonadati</taxon>
        <taxon>Pseudomonadota</taxon>
        <taxon>Betaproteobacteria</taxon>
        <taxon>Neisseriales</taxon>
        <taxon>Neisseriaceae</taxon>
        <taxon>Neisseria</taxon>
    </lineage>
</organism>
<evidence type="ECO:0000313" key="6">
    <source>
        <dbReference type="Proteomes" id="UP000215033"/>
    </source>
</evidence>
<dbReference type="KEGG" id="nzo:SAMEA4504057_0066"/>
<reference evidence="3 6" key="2">
    <citation type="submission" date="2017-06" db="EMBL/GenBank/DDBJ databases">
        <authorList>
            <consortium name="Pathogen Informatics"/>
        </authorList>
    </citation>
    <scope>NUCLEOTIDE SEQUENCE [LARGE SCALE GENOMIC DNA]</scope>
    <source>
        <strain evidence="3 6">NCTC12230</strain>
    </source>
</reference>
<dbReference type="Proteomes" id="UP000254055">
    <property type="component" value="Unassembled WGS sequence"/>
</dbReference>
<evidence type="ECO:0000313" key="2">
    <source>
        <dbReference type="EMBL" id="OSI09409.1"/>
    </source>
</evidence>
<dbReference type="InterPro" id="IPR054241">
    <property type="entry name" value="DUF6968"/>
</dbReference>
<dbReference type="EMBL" id="MTBM01000014">
    <property type="protein sequence ID" value="OSI09409.1"/>
    <property type="molecule type" value="Genomic_DNA"/>
</dbReference>
<reference evidence="4 7" key="3">
    <citation type="submission" date="2018-06" db="EMBL/GenBank/DDBJ databases">
        <authorList>
            <consortium name="Pathogen Informatics"/>
            <person name="Doyle S."/>
        </authorList>
    </citation>
    <scope>NUCLEOTIDE SEQUENCE [LARGE SCALE GENOMIC DNA]</scope>
    <source>
        <strain evidence="4 7">NCTC12229</strain>
    </source>
</reference>
<keyword evidence="5" id="KW-1185">Reference proteome</keyword>
<dbReference type="Proteomes" id="UP000193466">
    <property type="component" value="Unassembled WGS sequence"/>
</dbReference>
<evidence type="ECO:0000313" key="7">
    <source>
        <dbReference type="Proteomes" id="UP000254055"/>
    </source>
</evidence>
<accession>A0A1X3CNU0</accession>
<evidence type="ECO:0000313" key="5">
    <source>
        <dbReference type="Proteomes" id="UP000193466"/>
    </source>
</evidence>
<dbReference type="Pfam" id="PF22302">
    <property type="entry name" value="DUF6968"/>
    <property type="match status" value="1"/>
</dbReference>